<evidence type="ECO:0000313" key="3">
    <source>
        <dbReference type="EMBL" id="EQD53732.1"/>
    </source>
</evidence>
<sequence>FAVVVFCDGGYGILRNIQDKQYGEGSGRIGVELGSPDFVALAGALGVQATRVTTASQMGVAVRDGLEHARPLLVEVDLDAIGPMSRAYTGTSRAPLA</sequence>
<dbReference type="AlphaFoldDB" id="T1A9P8"/>
<evidence type="ECO:0000259" key="2">
    <source>
        <dbReference type="Pfam" id="PF02775"/>
    </source>
</evidence>
<dbReference type="PANTHER" id="PTHR18968">
    <property type="entry name" value="THIAMINE PYROPHOSPHATE ENZYMES"/>
    <property type="match status" value="1"/>
</dbReference>
<dbReference type="GO" id="GO:0009097">
    <property type="term" value="P:isoleucine biosynthetic process"/>
    <property type="evidence" value="ECO:0007669"/>
    <property type="project" value="TreeGrafter"/>
</dbReference>
<accession>T1A9P8</accession>
<reference evidence="3" key="1">
    <citation type="submission" date="2013-08" db="EMBL/GenBank/DDBJ databases">
        <authorList>
            <person name="Mendez C."/>
            <person name="Richter M."/>
            <person name="Ferrer M."/>
            <person name="Sanchez J."/>
        </authorList>
    </citation>
    <scope>NUCLEOTIDE SEQUENCE</scope>
</reference>
<dbReference type="InterPro" id="IPR045229">
    <property type="entry name" value="TPP_enz"/>
</dbReference>
<dbReference type="InterPro" id="IPR011766">
    <property type="entry name" value="TPP_enzyme_TPP-bd"/>
</dbReference>
<feature type="domain" description="Thiamine pyrophosphate enzyme TPP-binding" evidence="2">
    <location>
        <begin position="2"/>
        <end position="76"/>
    </location>
</feature>
<dbReference type="Pfam" id="PF02775">
    <property type="entry name" value="TPP_enzyme_C"/>
    <property type="match status" value="1"/>
</dbReference>
<dbReference type="GO" id="GO:0009099">
    <property type="term" value="P:L-valine biosynthetic process"/>
    <property type="evidence" value="ECO:0007669"/>
    <property type="project" value="TreeGrafter"/>
</dbReference>
<protein>
    <submittedName>
        <fullName evidence="3">Protein containing Thiamine pyrophosphate enzyme</fullName>
    </submittedName>
</protein>
<dbReference type="GO" id="GO:0003984">
    <property type="term" value="F:acetolactate synthase activity"/>
    <property type="evidence" value="ECO:0007669"/>
    <property type="project" value="TreeGrafter"/>
</dbReference>
<dbReference type="EMBL" id="AUZY01006631">
    <property type="protein sequence ID" value="EQD53732.1"/>
    <property type="molecule type" value="Genomic_DNA"/>
</dbReference>
<comment type="caution">
    <text evidence="3">The sequence shown here is derived from an EMBL/GenBank/DDBJ whole genome shotgun (WGS) entry which is preliminary data.</text>
</comment>
<dbReference type="GO" id="GO:0030976">
    <property type="term" value="F:thiamine pyrophosphate binding"/>
    <property type="evidence" value="ECO:0007669"/>
    <property type="project" value="InterPro"/>
</dbReference>
<reference evidence="3" key="2">
    <citation type="journal article" date="2014" name="ISME J.">
        <title>Microbial stratification in low pH oxic and suboxic macroscopic growths along an acid mine drainage.</title>
        <authorList>
            <person name="Mendez-Garcia C."/>
            <person name="Mesa V."/>
            <person name="Sprenger R.R."/>
            <person name="Richter M."/>
            <person name="Diez M.S."/>
            <person name="Solano J."/>
            <person name="Bargiela R."/>
            <person name="Golyshina O.V."/>
            <person name="Manteca A."/>
            <person name="Ramos J.L."/>
            <person name="Gallego J.R."/>
            <person name="Llorente I."/>
            <person name="Martins Dos Santos V.A."/>
            <person name="Jensen O.N."/>
            <person name="Pelaez A.I."/>
            <person name="Sanchez J."/>
            <person name="Ferrer M."/>
        </authorList>
    </citation>
    <scope>NUCLEOTIDE SEQUENCE</scope>
</reference>
<dbReference type="SUPFAM" id="SSF52518">
    <property type="entry name" value="Thiamin diphosphate-binding fold (THDP-binding)"/>
    <property type="match status" value="1"/>
</dbReference>
<gene>
    <name evidence="3" type="ORF">B1B_10063</name>
</gene>
<dbReference type="GO" id="GO:0050660">
    <property type="term" value="F:flavin adenine dinucleotide binding"/>
    <property type="evidence" value="ECO:0007669"/>
    <property type="project" value="TreeGrafter"/>
</dbReference>
<proteinExistence type="inferred from homology"/>
<dbReference type="InterPro" id="IPR029061">
    <property type="entry name" value="THDP-binding"/>
</dbReference>
<dbReference type="PANTHER" id="PTHR18968:SF13">
    <property type="entry name" value="ACETOLACTATE SYNTHASE CATALYTIC SUBUNIT, MITOCHONDRIAL"/>
    <property type="match status" value="1"/>
</dbReference>
<feature type="non-terminal residue" evidence="3">
    <location>
        <position position="1"/>
    </location>
</feature>
<dbReference type="CDD" id="cd00568">
    <property type="entry name" value="TPP_enzymes"/>
    <property type="match status" value="1"/>
</dbReference>
<evidence type="ECO:0000256" key="1">
    <source>
        <dbReference type="ARBA" id="ARBA00007812"/>
    </source>
</evidence>
<organism evidence="3">
    <name type="scientific">mine drainage metagenome</name>
    <dbReference type="NCBI Taxonomy" id="410659"/>
    <lineage>
        <taxon>unclassified sequences</taxon>
        <taxon>metagenomes</taxon>
        <taxon>ecological metagenomes</taxon>
    </lineage>
</organism>
<name>T1A9P8_9ZZZZ</name>
<dbReference type="GO" id="GO:0005948">
    <property type="term" value="C:acetolactate synthase complex"/>
    <property type="evidence" value="ECO:0007669"/>
    <property type="project" value="TreeGrafter"/>
</dbReference>
<dbReference type="Gene3D" id="3.40.50.970">
    <property type="match status" value="1"/>
</dbReference>
<comment type="similarity">
    <text evidence="1">Belongs to the TPP enzyme family.</text>
</comment>